<gene>
    <name evidence="3" type="ORF">PLEPLA_LOCUS11099</name>
</gene>
<feature type="region of interest" description="Disordered" evidence="1">
    <location>
        <begin position="1"/>
        <end position="64"/>
    </location>
</feature>
<feature type="transmembrane region" description="Helical" evidence="2">
    <location>
        <begin position="357"/>
        <end position="377"/>
    </location>
</feature>
<dbReference type="Proteomes" id="UP001153269">
    <property type="component" value="Unassembled WGS sequence"/>
</dbReference>
<evidence type="ECO:0000256" key="2">
    <source>
        <dbReference type="SAM" id="Phobius"/>
    </source>
</evidence>
<feature type="compositionally biased region" description="Polar residues" evidence="1">
    <location>
        <begin position="283"/>
        <end position="299"/>
    </location>
</feature>
<keyword evidence="4" id="KW-1185">Reference proteome</keyword>
<feature type="compositionally biased region" description="Basic and acidic residues" evidence="1">
    <location>
        <begin position="8"/>
        <end position="18"/>
    </location>
</feature>
<evidence type="ECO:0000256" key="1">
    <source>
        <dbReference type="SAM" id="MobiDB-lite"/>
    </source>
</evidence>
<accession>A0A9N7YF02</accession>
<dbReference type="AlphaFoldDB" id="A0A9N7YF02"/>
<name>A0A9N7YF02_PLEPL</name>
<reference evidence="3" key="1">
    <citation type="submission" date="2020-03" db="EMBL/GenBank/DDBJ databases">
        <authorList>
            <person name="Weist P."/>
        </authorList>
    </citation>
    <scope>NUCLEOTIDE SEQUENCE</scope>
</reference>
<sequence length="384" mass="43486">MSPTRTQTYERPDDTDPERQDEESDQEQSDQEQSDQEQSDQEQSDQEQSDQEQSDQEQREEADGDVAGCALTLHLFLLLSLLLYSVTVAPTTDGNLSLDSAAGGSMFITWPQFVKTSTRRLQWTDEGHVGQEASHSAPVLLGSHRGVDLQVDPEVKLLSFSVRGVLARSGPGAARLLKPEESVDDHQSKQEGTQYETLWDPKERDDQSSRGVNLMLQPPRSRFKVCVRITDASLKLVSWRLRGKRLRGDELLGCFSYDACYYKVSLEWWQTDEDLLPDDQNGLFPSSGSDANSRSQRGAQQHEELGGGGFSQEASLLLTHNPPSWSLWRGRLIFKSDGNQSPQKTNRARLKPTEFRFVSTGFDSTLFYIFFILHRWIHLRLKAM</sequence>
<organism evidence="3 4">
    <name type="scientific">Pleuronectes platessa</name>
    <name type="common">European plaice</name>
    <dbReference type="NCBI Taxonomy" id="8262"/>
    <lineage>
        <taxon>Eukaryota</taxon>
        <taxon>Metazoa</taxon>
        <taxon>Chordata</taxon>
        <taxon>Craniata</taxon>
        <taxon>Vertebrata</taxon>
        <taxon>Euteleostomi</taxon>
        <taxon>Actinopterygii</taxon>
        <taxon>Neopterygii</taxon>
        <taxon>Teleostei</taxon>
        <taxon>Neoteleostei</taxon>
        <taxon>Acanthomorphata</taxon>
        <taxon>Carangaria</taxon>
        <taxon>Pleuronectiformes</taxon>
        <taxon>Pleuronectoidei</taxon>
        <taxon>Pleuronectidae</taxon>
        <taxon>Pleuronectes</taxon>
    </lineage>
</organism>
<comment type="caution">
    <text evidence="3">The sequence shown here is derived from an EMBL/GenBank/DDBJ whole genome shotgun (WGS) entry which is preliminary data.</text>
</comment>
<feature type="region of interest" description="Disordered" evidence="1">
    <location>
        <begin position="280"/>
        <end position="307"/>
    </location>
</feature>
<evidence type="ECO:0000313" key="4">
    <source>
        <dbReference type="Proteomes" id="UP001153269"/>
    </source>
</evidence>
<protein>
    <submittedName>
        <fullName evidence="3">Uncharacterized protein</fullName>
    </submittedName>
</protein>
<keyword evidence="2" id="KW-1133">Transmembrane helix</keyword>
<keyword evidence="2" id="KW-0812">Transmembrane</keyword>
<evidence type="ECO:0000313" key="3">
    <source>
        <dbReference type="EMBL" id="CAB1423181.1"/>
    </source>
</evidence>
<keyword evidence="2" id="KW-0472">Membrane</keyword>
<proteinExistence type="predicted"/>
<feature type="compositionally biased region" description="Acidic residues" evidence="1">
    <location>
        <begin position="19"/>
        <end position="55"/>
    </location>
</feature>
<dbReference type="EMBL" id="CADEAL010000639">
    <property type="protein sequence ID" value="CAB1423181.1"/>
    <property type="molecule type" value="Genomic_DNA"/>
</dbReference>